<evidence type="ECO:0000313" key="2">
    <source>
        <dbReference type="Proteomes" id="UP001152759"/>
    </source>
</evidence>
<proteinExistence type="predicted"/>
<dbReference type="EMBL" id="OU963863">
    <property type="protein sequence ID" value="CAH0385179.1"/>
    <property type="molecule type" value="Genomic_DNA"/>
</dbReference>
<accession>A0A9P0A2U8</accession>
<gene>
    <name evidence="1" type="ORF">BEMITA_LOCUS4432</name>
</gene>
<keyword evidence="2" id="KW-1185">Reference proteome</keyword>
<name>A0A9P0A2U8_BEMTA</name>
<dbReference type="Proteomes" id="UP001152759">
    <property type="component" value="Chromosome 2"/>
</dbReference>
<reference evidence="1" key="1">
    <citation type="submission" date="2021-12" db="EMBL/GenBank/DDBJ databases">
        <authorList>
            <person name="King R."/>
        </authorList>
    </citation>
    <scope>NUCLEOTIDE SEQUENCE</scope>
</reference>
<sequence length="88" mass="10048">MFLRLRSAKCDRRPERRVDFAECDESFKSESFCDEKDELCWSKAGSTASVDSGYNWLLDSDFGENNDSSTIDFLTNFENIGCMPIIAL</sequence>
<organism evidence="1 2">
    <name type="scientific">Bemisia tabaci</name>
    <name type="common">Sweetpotato whitefly</name>
    <name type="synonym">Aleurodes tabaci</name>
    <dbReference type="NCBI Taxonomy" id="7038"/>
    <lineage>
        <taxon>Eukaryota</taxon>
        <taxon>Metazoa</taxon>
        <taxon>Ecdysozoa</taxon>
        <taxon>Arthropoda</taxon>
        <taxon>Hexapoda</taxon>
        <taxon>Insecta</taxon>
        <taxon>Pterygota</taxon>
        <taxon>Neoptera</taxon>
        <taxon>Paraneoptera</taxon>
        <taxon>Hemiptera</taxon>
        <taxon>Sternorrhyncha</taxon>
        <taxon>Aleyrodoidea</taxon>
        <taxon>Aleyrodidae</taxon>
        <taxon>Aleyrodinae</taxon>
        <taxon>Bemisia</taxon>
    </lineage>
</organism>
<evidence type="ECO:0000313" key="1">
    <source>
        <dbReference type="EMBL" id="CAH0385179.1"/>
    </source>
</evidence>
<protein>
    <submittedName>
        <fullName evidence="1">Uncharacterized protein</fullName>
    </submittedName>
</protein>
<dbReference type="AlphaFoldDB" id="A0A9P0A2U8"/>